<dbReference type="OrthoDB" id="2537163at2759"/>
<evidence type="ECO:0000313" key="3">
    <source>
        <dbReference type="Proteomes" id="UP000777482"/>
    </source>
</evidence>
<keyword evidence="3" id="KW-1185">Reference proteome</keyword>
<evidence type="ECO:0000313" key="2">
    <source>
        <dbReference type="EMBL" id="KAG0664651.1"/>
    </source>
</evidence>
<comment type="caution">
    <text evidence="2">The sequence shown here is derived from an EMBL/GenBank/DDBJ whole genome shotgun (WGS) entry which is preliminary data.</text>
</comment>
<feature type="region of interest" description="Disordered" evidence="1">
    <location>
        <begin position="248"/>
        <end position="288"/>
    </location>
</feature>
<dbReference type="EMBL" id="PUHQ01000013">
    <property type="protein sequence ID" value="KAG0664651.1"/>
    <property type="molecule type" value="Genomic_DNA"/>
</dbReference>
<name>A0A9P6W7F1_RHOMI</name>
<sequence>MDEQVGSTHSVPLSPATATLPEPLPDVTKIVHVPETRRRIARRQAVGFLRSPDGRDAALRLVQYTLRLALTYQRRTRHRKVHERLLAVVSLLAAIRRVAALHQLLVSLLPATEFLGLASRPARLPNEVKPAVLEAIPGPRQLVTQDWLDAVTRITCQSLDVASLLASNIYLFSRLGLVPLSIRTTRRADKVSDFATLLAAAVGLASVARKRAQLYQVGKLARKNAIRAESRLEELDFWEQRRSRSRSRSRQVKVGSDPAAHAQVEGKEADVHETPATEIAEEEEEERAQLRDRVRQERRTLRGLRHQLGELWWERLRLGADGLFALYDALELSVASESVKSLAGITAAGIEFSQVWTQHFREGKFT</sequence>
<organism evidence="2 3">
    <name type="scientific">Rhodotorula mucilaginosa</name>
    <name type="common">Yeast</name>
    <name type="synonym">Rhodotorula rubra</name>
    <dbReference type="NCBI Taxonomy" id="5537"/>
    <lineage>
        <taxon>Eukaryota</taxon>
        <taxon>Fungi</taxon>
        <taxon>Dikarya</taxon>
        <taxon>Basidiomycota</taxon>
        <taxon>Pucciniomycotina</taxon>
        <taxon>Microbotryomycetes</taxon>
        <taxon>Sporidiobolales</taxon>
        <taxon>Sporidiobolaceae</taxon>
        <taxon>Rhodotorula</taxon>
    </lineage>
</organism>
<proteinExistence type="predicted"/>
<evidence type="ECO:0000256" key="1">
    <source>
        <dbReference type="SAM" id="MobiDB-lite"/>
    </source>
</evidence>
<feature type="region of interest" description="Disordered" evidence="1">
    <location>
        <begin position="1"/>
        <end position="20"/>
    </location>
</feature>
<feature type="compositionally biased region" description="Basic and acidic residues" evidence="1">
    <location>
        <begin position="264"/>
        <end position="275"/>
    </location>
</feature>
<feature type="compositionally biased region" description="Polar residues" evidence="1">
    <location>
        <begin position="1"/>
        <end position="11"/>
    </location>
</feature>
<accession>A0A9P6W7F1</accession>
<dbReference type="Proteomes" id="UP000777482">
    <property type="component" value="Unassembled WGS sequence"/>
</dbReference>
<gene>
    <name evidence="2" type="ORF">C6P46_001247</name>
</gene>
<reference evidence="2 3" key="1">
    <citation type="submission" date="2020-11" db="EMBL/GenBank/DDBJ databases">
        <title>Kefir isolates.</title>
        <authorList>
            <person name="Marcisauskas S."/>
            <person name="Kim Y."/>
            <person name="Blasche S."/>
        </authorList>
    </citation>
    <scope>NUCLEOTIDE SEQUENCE [LARGE SCALE GENOMIC DNA]</scope>
    <source>
        <strain evidence="2 3">KR</strain>
    </source>
</reference>
<dbReference type="AlphaFoldDB" id="A0A9P6W7F1"/>
<protein>
    <submittedName>
        <fullName evidence="2">Uncharacterized protein</fullName>
    </submittedName>
</protein>